<evidence type="ECO:0000256" key="4">
    <source>
        <dbReference type="ARBA" id="ARBA00022729"/>
    </source>
</evidence>
<keyword evidence="3" id="KW-0813">Transport</keyword>
<dbReference type="CDD" id="cd08504">
    <property type="entry name" value="PBP2_OppA"/>
    <property type="match status" value="1"/>
</dbReference>
<dbReference type="SUPFAM" id="SSF53850">
    <property type="entry name" value="Periplasmic binding protein-like II"/>
    <property type="match status" value="1"/>
</dbReference>
<dbReference type="Proteomes" id="UP001565236">
    <property type="component" value="Unassembled WGS sequence"/>
</dbReference>
<evidence type="ECO:0000256" key="3">
    <source>
        <dbReference type="ARBA" id="ARBA00022448"/>
    </source>
</evidence>
<evidence type="ECO:0000313" key="6">
    <source>
        <dbReference type="EMBL" id="MEY8662342.1"/>
    </source>
</evidence>
<accession>A0ABV4DRF9</accession>
<reference evidence="6 7" key="1">
    <citation type="submission" date="2024-03" db="EMBL/GenBank/DDBJ databases">
        <title>Mouse gut bacterial collection (mGBC) of GemPharmatech.</title>
        <authorList>
            <person name="He Y."/>
            <person name="Dong L."/>
            <person name="Wu D."/>
            <person name="Gao X."/>
            <person name="Lin Z."/>
        </authorList>
    </citation>
    <scope>NUCLEOTIDE SEQUENCE [LARGE SCALE GENOMIC DNA]</scope>
    <source>
        <strain evidence="6 7">15-30</strain>
    </source>
</reference>
<comment type="subcellular location">
    <subcellularLocation>
        <location evidence="1">Cell envelope</location>
    </subcellularLocation>
</comment>
<dbReference type="PIRSF" id="PIRSF002741">
    <property type="entry name" value="MppA"/>
    <property type="match status" value="1"/>
</dbReference>
<sequence length="532" mass="59481">MHKVTKFITAIFFSLTTFWLWQSSPVLATKTLNWSEPAELQTLDPALSVDTTSSEILRNSYEGLYRLENNGKLSPALVTKEKISSDGLTYTFSLQKNARWSNNDPVTASDFVFSWRRALTPQTGAANVQLFDGIKNAKAIATGQVAPDQLGVVALDKHTLQVTLENKIPYFESLTTAPIFAPLNEKAVTKFGKEYGTSAKKAIFNGPFTVKAWTGPEQKWSLTKNAKYWDKGHVKLDKINFLVTKSTSTSYNMFQSGQLDKTDLSQDQAQALKKNPDFVARKQARIHYLDINKERPALKNLNIRRALSYAIDRKQLVERVLANGSITTESFIPKGLMSYKGQDFSKLAATKVGTSFDKKKAQAYLAKGLKELGQKELTLELLGDDEDLSKKTNEFLQSQLESNLPHVTIKTANINKKNRITRMQQGDFDLVSTGWGADYQDATSVLDLFTADSHYNFGKWKNPEYDKLLAQAKTNSGAKRISDLLRASDLLNKEQAVIPLYQPALATLLKKDVQALQYAPIGGYNFKTTVVK</sequence>
<gene>
    <name evidence="6" type="ORF">AALT52_05510</name>
</gene>
<comment type="caution">
    <text evidence="6">The sequence shown here is derived from an EMBL/GenBank/DDBJ whole genome shotgun (WGS) entry which is preliminary data.</text>
</comment>
<proteinExistence type="inferred from homology"/>
<dbReference type="Gene3D" id="3.10.105.10">
    <property type="entry name" value="Dipeptide-binding Protein, Domain 3"/>
    <property type="match status" value="1"/>
</dbReference>
<evidence type="ECO:0000259" key="5">
    <source>
        <dbReference type="Pfam" id="PF00496"/>
    </source>
</evidence>
<keyword evidence="7" id="KW-1185">Reference proteome</keyword>
<protein>
    <submittedName>
        <fullName evidence="6">Peptide ABC transporter substrate-binding protein</fullName>
    </submittedName>
</protein>
<dbReference type="InterPro" id="IPR000914">
    <property type="entry name" value="SBP_5_dom"/>
</dbReference>
<dbReference type="Gene3D" id="3.40.190.10">
    <property type="entry name" value="Periplasmic binding protein-like II"/>
    <property type="match status" value="1"/>
</dbReference>
<dbReference type="Gene3D" id="3.90.76.10">
    <property type="entry name" value="Dipeptide-binding Protein, Domain 1"/>
    <property type="match status" value="1"/>
</dbReference>
<evidence type="ECO:0000256" key="2">
    <source>
        <dbReference type="ARBA" id="ARBA00005695"/>
    </source>
</evidence>
<organism evidence="6 7">
    <name type="scientific">Ligilactobacillus faecis</name>
    <dbReference type="NCBI Taxonomy" id="762833"/>
    <lineage>
        <taxon>Bacteria</taxon>
        <taxon>Bacillati</taxon>
        <taxon>Bacillota</taxon>
        <taxon>Bacilli</taxon>
        <taxon>Lactobacillales</taxon>
        <taxon>Lactobacillaceae</taxon>
        <taxon>Ligilactobacillus</taxon>
    </lineage>
</organism>
<feature type="domain" description="Solute-binding protein family 5" evidence="5">
    <location>
        <begin position="72"/>
        <end position="455"/>
    </location>
</feature>
<dbReference type="InterPro" id="IPR039424">
    <property type="entry name" value="SBP_5"/>
</dbReference>
<name>A0ABV4DRF9_9LACO</name>
<dbReference type="PANTHER" id="PTHR30290">
    <property type="entry name" value="PERIPLASMIC BINDING COMPONENT OF ABC TRANSPORTER"/>
    <property type="match status" value="1"/>
</dbReference>
<dbReference type="Pfam" id="PF00496">
    <property type="entry name" value="SBP_bac_5"/>
    <property type="match status" value="1"/>
</dbReference>
<dbReference type="InterPro" id="IPR030678">
    <property type="entry name" value="Peptide/Ni-bd"/>
</dbReference>
<comment type="similarity">
    <text evidence="2">Belongs to the bacterial solute-binding protein 5 family.</text>
</comment>
<evidence type="ECO:0000256" key="1">
    <source>
        <dbReference type="ARBA" id="ARBA00004196"/>
    </source>
</evidence>
<dbReference type="EMBL" id="JBCLUF010000015">
    <property type="protein sequence ID" value="MEY8662342.1"/>
    <property type="molecule type" value="Genomic_DNA"/>
</dbReference>
<keyword evidence="4" id="KW-0732">Signal</keyword>
<dbReference type="RefSeq" id="WP_369941813.1">
    <property type="nucleotide sequence ID" value="NZ_JBCLUF010000015.1"/>
</dbReference>
<evidence type="ECO:0000313" key="7">
    <source>
        <dbReference type="Proteomes" id="UP001565236"/>
    </source>
</evidence>
<dbReference type="PANTHER" id="PTHR30290:SF10">
    <property type="entry name" value="PERIPLASMIC OLIGOPEPTIDE-BINDING PROTEIN-RELATED"/>
    <property type="match status" value="1"/>
</dbReference>